<protein>
    <submittedName>
        <fullName evidence="1">Uncharacterized protein</fullName>
    </submittedName>
</protein>
<comment type="caution">
    <text evidence="1">The sequence shown here is derived from an EMBL/GenBank/DDBJ whole genome shotgun (WGS) entry which is preliminary data.</text>
</comment>
<accession>A0AAD8MKY3</accession>
<evidence type="ECO:0000313" key="2">
    <source>
        <dbReference type="Proteomes" id="UP001237642"/>
    </source>
</evidence>
<reference evidence="1" key="1">
    <citation type="submission" date="2023-02" db="EMBL/GenBank/DDBJ databases">
        <title>Genome of toxic invasive species Heracleum sosnowskyi carries increased number of genes despite the absence of recent whole-genome duplications.</title>
        <authorList>
            <person name="Schelkunov M."/>
            <person name="Shtratnikova V."/>
            <person name="Makarenko M."/>
            <person name="Klepikova A."/>
            <person name="Omelchenko D."/>
            <person name="Novikova G."/>
            <person name="Obukhova E."/>
            <person name="Bogdanov V."/>
            <person name="Penin A."/>
            <person name="Logacheva M."/>
        </authorList>
    </citation>
    <scope>NUCLEOTIDE SEQUENCE</scope>
    <source>
        <strain evidence="1">Hsosn_3</strain>
        <tissue evidence="1">Leaf</tissue>
    </source>
</reference>
<sequence>MVENKSGLAVVKSAASTITGTGEIHGRDEVCNTRTSRKLQTYSRPVAPSTWRKLIYTASALVINPDPGQADAQPPLVDFCDIEIGYSNKFPGEGLTGDMAYEAFFCQERKCG</sequence>
<evidence type="ECO:0000313" key="1">
    <source>
        <dbReference type="EMBL" id="KAK1376339.1"/>
    </source>
</evidence>
<proteinExistence type="predicted"/>
<organism evidence="1 2">
    <name type="scientific">Heracleum sosnowskyi</name>
    <dbReference type="NCBI Taxonomy" id="360622"/>
    <lineage>
        <taxon>Eukaryota</taxon>
        <taxon>Viridiplantae</taxon>
        <taxon>Streptophyta</taxon>
        <taxon>Embryophyta</taxon>
        <taxon>Tracheophyta</taxon>
        <taxon>Spermatophyta</taxon>
        <taxon>Magnoliopsida</taxon>
        <taxon>eudicotyledons</taxon>
        <taxon>Gunneridae</taxon>
        <taxon>Pentapetalae</taxon>
        <taxon>asterids</taxon>
        <taxon>campanulids</taxon>
        <taxon>Apiales</taxon>
        <taxon>Apiaceae</taxon>
        <taxon>Apioideae</taxon>
        <taxon>apioid superclade</taxon>
        <taxon>Tordylieae</taxon>
        <taxon>Tordyliinae</taxon>
        <taxon>Heracleum</taxon>
    </lineage>
</organism>
<dbReference type="Proteomes" id="UP001237642">
    <property type="component" value="Unassembled WGS sequence"/>
</dbReference>
<dbReference type="EMBL" id="JAUIZM010000007">
    <property type="protein sequence ID" value="KAK1376339.1"/>
    <property type="molecule type" value="Genomic_DNA"/>
</dbReference>
<name>A0AAD8MKY3_9APIA</name>
<gene>
    <name evidence="1" type="ORF">POM88_032532</name>
</gene>
<keyword evidence="2" id="KW-1185">Reference proteome</keyword>
<dbReference type="AlphaFoldDB" id="A0AAD8MKY3"/>
<reference evidence="1" key="2">
    <citation type="submission" date="2023-05" db="EMBL/GenBank/DDBJ databases">
        <authorList>
            <person name="Schelkunov M.I."/>
        </authorList>
    </citation>
    <scope>NUCLEOTIDE SEQUENCE</scope>
    <source>
        <strain evidence="1">Hsosn_3</strain>
        <tissue evidence="1">Leaf</tissue>
    </source>
</reference>